<gene>
    <name evidence="1" type="ORF">ED312_12420</name>
</gene>
<keyword evidence="2" id="KW-1185">Reference proteome</keyword>
<dbReference type="InterPro" id="IPR021272">
    <property type="entry name" value="DUF2851"/>
</dbReference>
<evidence type="ECO:0000313" key="1">
    <source>
        <dbReference type="EMBL" id="RNL85662.1"/>
    </source>
</evidence>
<dbReference type="Proteomes" id="UP000267469">
    <property type="component" value="Unassembled WGS sequence"/>
</dbReference>
<evidence type="ECO:0000313" key="2">
    <source>
        <dbReference type="Proteomes" id="UP000267469"/>
    </source>
</evidence>
<dbReference type="Pfam" id="PF11013">
    <property type="entry name" value="DUF2851"/>
    <property type="match status" value="1"/>
</dbReference>
<comment type="caution">
    <text evidence="1">The sequence shown here is derived from an EMBL/GenBank/DDBJ whole genome shotgun (WGS) entry which is preliminary data.</text>
</comment>
<protein>
    <submittedName>
        <fullName evidence="1">DUF2851 family protein</fullName>
    </submittedName>
</protein>
<dbReference type="AlphaFoldDB" id="A0A3N0ECU6"/>
<name>A0A3N0ECU6_SINP1</name>
<accession>A0A3N0ECU6</accession>
<dbReference type="OrthoDB" id="1005072at2"/>
<reference evidence="1 2" key="1">
    <citation type="submission" date="2018-10" db="EMBL/GenBank/DDBJ databases">
        <title>Sinomicrobium pectinilyticum sp. nov., a pectinase-producing bacterium isolated from alkaline and saline soil, and emended description of the genus Sinomicrobium.</title>
        <authorList>
            <person name="Cheng B."/>
            <person name="Li C."/>
            <person name="Lai Q."/>
            <person name="Du M."/>
            <person name="Shao Z."/>
            <person name="Xu P."/>
            <person name="Yang C."/>
        </authorList>
    </citation>
    <scope>NUCLEOTIDE SEQUENCE [LARGE SCALE GENOMIC DNA]</scope>
    <source>
        <strain evidence="1 2">5DNS001</strain>
    </source>
</reference>
<proteinExistence type="predicted"/>
<dbReference type="EMBL" id="RJTM01000086">
    <property type="protein sequence ID" value="RNL85662.1"/>
    <property type="molecule type" value="Genomic_DNA"/>
</dbReference>
<organism evidence="1 2">
    <name type="scientific">Sinomicrobium pectinilyticum</name>
    <dbReference type="NCBI Taxonomy" id="1084421"/>
    <lineage>
        <taxon>Bacteria</taxon>
        <taxon>Pseudomonadati</taxon>
        <taxon>Bacteroidota</taxon>
        <taxon>Flavobacteriia</taxon>
        <taxon>Flavobacteriales</taxon>
        <taxon>Flavobacteriaceae</taxon>
        <taxon>Sinomicrobium</taxon>
    </lineage>
</organism>
<dbReference type="RefSeq" id="WP_123216340.1">
    <property type="nucleotide sequence ID" value="NZ_RJTM01000086.1"/>
</dbReference>
<sequence>MKEDFLHYLWKFQKFRGESLYTSAREKVEVLVSGQHNTLSGPDFFNAKLRIDGQLWAGNVEVHVKSSDWYVHHHEKDMAYDNVILHVVWDDDMPVFRNDNSVVPAVELKHLVPETVYENYDSLLKNGHNFINCEREIGEVDRFLRDNYLERLFFERLEQKSFAVFRDLEDSKNDWEAVFFRNLMKNFGLKVNGDSFRSIADSVSYNIVRKVQEDPLQLEALLFGQAGLLEENEAPDSYMKALKKEYAYLKRKFDLSRTGIVPPRFHRLRPANFPTLRLSQLADLYFTRRTLFASAMEADGVSDFYDLFDGKASEYWENHYTFGKISGNRAKSISRSFIDLLLINTVIPVKFCYARHHGKDVNAAILDIAANLNPEKNRITDKYGALGVKAENARDSQALLQLYNTYCSENRCVECTIGHQLLKQ</sequence>